<keyword evidence="3" id="KW-0804">Transcription</keyword>
<name>E0Y011_9GAMM</name>
<dbReference type="GO" id="GO:0000976">
    <property type="term" value="F:transcription cis-regulatory region binding"/>
    <property type="evidence" value="ECO:0007669"/>
    <property type="project" value="TreeGrafter"/>
</dbReference>
<dbReference type="InterPro" id="IPR050109">
    <property type="entry name" value="HTH-type_TetR-like_transc_reg"/>
</dbReference>
<keyword evidence="1" id="KW-0805">Transcription regulation</keyword>
<protein>
    <submittedName>
        <fullName evidence="6">Transcriptional regulator</fullName>
    </submittedName>
</protein>
<dbReference type="Pfam" id="PF16859">
    <property type="entry name" value="TetR_C_11"/>
    <property type="match status" value="1"/>
</dbReference>
<evidence type="ECO:0000256" key="3">
    <source>
        <dbReference type="ARBA" id="ARBA00023163"/>
    </source>
</evidence>
<dbReference type="InterPro" id="IPR009057">
    <property type="entry name" value="Homeodomain-like_sf"/>
</dbReference>
<dbReference type="AlphaFoldDB" id="E0Y011"/>
<dbReference type="EMBL" id="GU474936">
    <property type="protein sequence ID" value="ADI20002.1"/>
    <property type="molecule type" value="Genomic_DNA"/>
</dbReference>
<dbReference type="InterPro" id="IPR036271">
    <property type="entry name" value="Tet_transcr_reg_TetR-rel_C_sf"/>
</dbReference>
<accession>E0Y011</accession>
<dbReference type="SUPFAM" id="SSF46689">
    <property type="entry name" value="Homeodomain-like"/>
    <property type="match status" value="1"/>
</dbReference>
<proteinExistence type="predicted"/>
<dbReference type="Gene3D" id="1.10.10.60">
    <property type="entry name" value="Homeodomain-like"/>
    <property type="match status" value="1"/>
</dbReference>
<dbReference type="PANTHER" id="PTHR30055:SF148">
    <property type="entry name" value="TETR-FAMILY TRANSCRIPTIONAL REGULATOR"/>
    <property type="match status" value="1"/>
</dbReference>
<evidence type="ECO:0000313" key="6">
    <source>
        <dbReference type="EMBL" id="ADI20002.1"/>
    </source>
</evidence>
<evidence type="ECO:0000256" key="4">
    <source>
        <dbReference type="PROSITE-ProRule" id="PRU00335"/>
    </source>
</evidence>
<dbReference type="SUPFAM" id="SSF48498">
    <property type="entry name" value="Tetracyclin repressor-like, C-terminal domain"/>
    <property type="match status" value="1"/>
</dbReference>
<evidence type="ECO:0000256" key="2">
    <source>
        <dbReference type="ARBA" id="ARBA00023125"/>
    </source>
</evidence>
<evidence type="ECO:0000256" key="1">
    <source>
        <dbReference type="ARBA" id="ARBA00023015"/>
    </source>
</evidence>
<dbReference type="InterPro" id="IPR011075">
    <property type="entry name" value="TetR_C"/>
</dbReference>
<feature type="domain" description="HTH tetR-type" evidence="5">
    <location>
        <begin position="17"/>
        <end position="77"/>
    </location>
</feature>
<organism evidence="6">
    <name type="scientific">uncultured gamma proteobacterium EB000_65A11</name>
    <dbReference type="NCBI Taxonomy" id="710972"/>
    <lineage>
        <taxon>Bacteria</taxon>
        <taxon>Pseudomonadati</taxon>
        <taxon>Pseudomonadota</taxon>
        <taxon>Gammaproteobacteria</taxon>
        <taxon>environmental samples</taxon>
    </lineage>
</organism>
<dbReference type="Gene3D" id="1.10.357.10">
    <property type="entry name" value="Tetracycline Repressor, domain 2"/>
    <property type="match status" value="1"/>
</dbReference>
<dbReference type="GO" id="GO:0003700">
    <property type="term" value="F:DNA-binding transcription factor activity"/>
    <property type="evidence" value="ECO:0007669"/>
    <property type="project" value="TreeGrafter"/>
</dbReference>
<evidence type="ECO:0000259" key="5">
    <source>
        <dbReference type="PROSITE" id="PS50977"/>
    </source>
</evidence>
<dbReference type="Pfam" id="PF00440">
    <property type="entry name" value="TetR_N"/>
    <property type="match status" value="1"/>
</dbReference>
<feature type="DNA-binding region" description="H-T-H motif" evidence="4">
    <location>
        <begin position="40"/>
        <end position="59"/>
    </location>
</feature>
<reference evidence="6" key="1">
    <citation type="journal article" date="2011" name="Environ. Microbiol.">
        <title>Time-series analyses of Monterey Bay coastal microbial picoplankton using a 'genome proxy' microarray.</title>
        <authorList>
            <person name="Rich V.I."/>
            <person name="Pham V.D."/>
            <person name="Eppley J."/>
            <person name="Shi Y."/>
            <person name="DeLong E.F."/>
        </authorList>
    </citation>
    <scope>NUCLEOTIDE SEQUENCE</scope>
</reference>
<keyword evidence="2 4" id="KW-0238">DNA-binding</keyword>
<dbReference type="InterPro" id="IPR001647">
    <property type="entry name" value="HTH_TetR"/>
</dbReference>
<dbReference type="PROSITE" id="PS50977">
    <property type="entry name" value="HTH_TETR_2"/>
    <property type="match status" value="1"/>
</dbReference>
<sequence length="203" mass="22905">MNSTSKDRPLRGRPRDPELEGRVFDAVMQIYAHGGWSALTFEAVARESGVGKSSLYRRWDSQQTLLHAAMKARWLPVHNIDTGSLHSDLRELAQMIFDNRTGHYANMSNRLLIDAARFPELREVSSPYMEETVLQARAIIRRAAARGEVPASLNHGLLMDLVVGAVNNHVLTTPPKLRKEMQRKAPSFLDELVKIVLRGVEVR</sequence>
<dbReference type="PANTHER" id="PTHR30055">
    <property type="entry name" value="HTH-TYPE TRANSCRIPTIONAL REGULATOR RUTR"/>
    <property type="match status" value="1"/>
</dbReference>